<dbReference type="GO" id="GO:0006265">
    <property type="term" value="P:DNA topological change"/>
    <property type="evidence" value="ECO:0007669"/>
    <property type="project" value="InterPro"/>
</dbReference>
<evidence type="ECO:0000313" key="7">
    <source>
        <dbReference type="EMBL" id="SVA27915.1"/>
    </source>
</evidence>
<name>A0A381UIB3_9ZZZZ</name>
<feature type="non-terminal residue" evidence="7">
    <location>
        <position position="93"/>
    </location>
</feature>
<dbReference type="GO" id="GO:0005737">
    <property type="term" value="C:cytoplasm"/>
    <property type="evidence" value="ECO:0007669"/>
    <property type="project" value="TreeGrafter"/>
</dbReference>
<accession>A0A381UIB3</accession>
<dbReference type="GO" id="GO:0003918">
    <property type="term" value="F:DNA topoisomerase type II (double strand cut, ATP-hydrolyzing) activity"/>
    <property type="evidence" value="ECO:0007669"/>
    <property type="project" value="InterPro"/>
</dbReference>
<dbReference type="InterPro" id="IPR013758">
    <property type="entry name" value="Topo_IIA_A/C_ab"/>
</dbReference>
<keyword evidence="1" id="KW-1003">Cell membrane</keyword>
<keyword evidence="2" id="KW-0799">Topoisomerase</keyword>
<organism evidence="7">
    <name type="scientific">marine metagenome</name>
    <dbReference type="NCBI Taxonomy" id="408172"/>
    <lineage>
        <taxon>unclassified sequences</taxon>
        <taxon>metagenomes</taxon>
        <taxon>ecological metagenomes</taxon>
    </lineage>
</organism>
<reference evidence="7" key="1">
    <citation type="submission" date="2018-05" db="EMBL/GenBank/DDBJ databases">
        <authorList>
            <person name="Lanie J.A."/>
            <person name="Ng W.-L."/>
            <person name="Kazmierczak K.M."/>
            <person name="Andrzejewski T.M."/>
            <person name="Davidsen T.M."/>
            <person name="Wayne K.J."/>
            <person name="Tettelin H."/>
            <person name="Glass J.I."/>
            <person name="Rusch D."/>
            <person name="Podicherti R."/>
            <person name="Tsui H.-C.T."/>
            <person name="Winkler M.E."/>
        </authorList>
    </citation>
    <scope>NUCLEOTIDE SEQUENCE</scope>
</reference>
<dbReference type="InterPro" id="IPR013760">
    <property type="entry name" value="Topo_IIA-like_dom_sf"/>
</dbReference>
<gene>
    <name evidence="7" type="ORF">METZ01_LOCUS80769</name>
</gene>
<dbReference type="PANTHER" id="PTHR43493:SF1">
    <property type="entry name" value="DNA TOPOISOMERASE 4 SUBUNIT A"/>
    <property type="match status" value="1"/>
</dbReference>
<feature type="domain" description="Topo IIA-type catalytic" evidence="6">
    <location>
        <begin position="30"/>
        <end position="93"/>
    </location>
</feature>
<keyword evidence="4" id="KW-0472">Membrane</keyword>
<evidence type="ECO:0000259" key="6">
    <source>
        <dbReference type="PROSITE" id="PS52040"/>
    </source>
</evidence>
<evidence type="ECO:0000256" key="1">
    <source>
        <dbReference type="ARBA" id="ARBA00022475"/>
    </source>
</evidence>
<evidence type="ECO:0000256" key="2">
    <source>
        <dbReference type="ARBA" id="ARBA00023029"/>
    </source>
</evidence>
<dbReference type="Gene3D" id="3.90.199.10">
    <property type="entry name" value="Topoisomerase II, domain 5"/>
    <property type="match status" value="1"/>
</dbReference>
<dbReference type="PROSITE" id="PS52040">
    <property type="entry name" value="TOPO_IIA"/>
    <property type="match status" value="1"/>
</dbReference>
<dbReference type="Pfam" id="PF00521">
    <property type="entry name" value="DNA_topoisoIV"/>
    <property type="match status" value="1"/>
</dbReference>
<proteinExistence type="predicted"/>
<protein>
    <recommendedName>
        <fullName evidence="6">Topo IIA-type catalytic domain-containing protein</fullName>
    </recommendedName>
</protein>
<dbReference type="PANTHER" id="PTHR43493">
    <property type="entry name" value="DNA GYRASE/TOPOISOMERASE SUBUNIT A"/>
    <property type="match status" value="1"/>
</dbReference>
<keyword evidence="3" id="KW-0238">DNA-binding</keyword>
<sequence length="93" mass="10500">MKAEKTSDLQEELEKRFLTYALSTIVSRSLPDVRDGLKPIHRRILFAMESMGMNAASKHVKSAKIIGEVLGKYHPHGDSSTYESMVRMAQDFS</sequence>
<evidence type="ECO:0000256" key="4">
    <source>
        <dbReference type="ARBA" id="ARBA00023136"/>
    </source>
</evidence>
<evidence type="ECO:0000256" key="5">
    <source>
        <dbReference type="ARBA" id="ARBA00023235"/>
    </source>
</evidence>
<dbReference type="InterPro" id="IPR002205">
    <property type="entry name" value="Topo_IIA_dom_A"/>
</dbReference>
<dbReference type="InterPro" id="IPR050220">
    <property type="entry name" value="Type_II_DNA_Topoisomerases"/>
</dbReference>
<evidence type="ECO:0000256" key="3">
    <source>
        <dbReference type="ARBA" id="ARBA00023125"/>
    </source>
</evidence>
<dbReference type="GO" id="GO:0005524">
    <property type="term" value="F:ATP binding"/>
    <property type="evidence" value="ECO:0007669"/>
    <property type="project" value="InterPro"/>
</dbReference>
<dbReference type="SUPFAM" id="SSF56719">
    <property type="entry name" value="Type II DNA topoisomerase"/>
    <property type="match status" value="1"/>
</dbReference>
<dbReference type="GO" id="GO:0009330">
    <property type="term" value="C:DNA topoisomerase type II (double strand cut, ATP-hydrolyzing) complex"/>
    <property type="evidence" value="ECO:0007669"/>
    <property type="project" value="TreeGrafter"/>
</dbReference>
<dbReference type="AlphaFoldDB" id="A0A381UIB3"/>
<dbReference type="GO" id="GO:0003677">
    <property type="term" value="F:DNA binding"/>
    <property type="evidence" value="ECO:0007669"/>
    <property type="project" value="UniProtKB-KW"/>
</dbReference>
<keyword evidence="5" id="KW-0413">Isomerase</keyword>
<dbReference type="EMBL" id="UINC01006504">
    <property type="protein sequence ID" value="SVA27915.1"/>
    <property type="molecule type" value="Genomic_DNA"/>
</dbReference>